<dbReference type="EMBL" id="JAMFMA010000002">
    <property type="protein sequence ID" value="MCL6274128.1"/>
    <property type="molecule type" value="Genomic_DNA"/>
</dbReference>
<reference evidence="1 2" key="1">
    <citation type="submission" date="2022-05" db="EMBL/GenBank/DDBJ databases">
        <authorList>
            <person name="Park J.-S."/>
        </authorList>
    </citation>
    <scope>NUCLEOTIDE SEQUENCE [LARGE SCALE GENOMIC DNA]</scope>
    <source>
        <strain evidence="1 2">2012CJ35-5</strain>
    </source>
</reference>
<evidence type="ECO:0000313" key="1">
    <source>
        <dbReference type="EMBL" id="MCL6274128.1"/>
    </source>
</evidence>
<protein>
    <submittedName>
        <fullName evidence="1">IPExxxVDY family protein</fullName>
    </submittedName>
</protein>
<proteinExistence type="predicted"/>
<dbReference type="RefSeq" id="WP_249657317.1">
    <property type="nucleotide sequence ID" value="NZ_JAMFMA010000002.1"/>
</dbReference>
<dbReference type="NCBIfam" id="NF033205">
    <property type="entry name" value="IPExxxVDY"/>
    <property type="match status" value="1"/>
</dbReference>
<accession>A0ABT0PRX3</accession>
<dbReference type="Proteomes" id="UP001203607">
    <property type="component" value="Unassembled WGS sequence"/>
</dbReference>
<gene>
    <name evidence="1" type="ORF">M3P19_08905</name>
</gene>
<comment type="caution">
    <text evidence="1">The sequence shown here is derived from an EMBL/GenBank/DDBJ whole genome shotgun (WGS) entry which is preliminary data.</text>
</comment>
<keyword evidence="2" id="KW-1185">Reference proteome</keyword>
<dbReference type="InterPro" id="IPR047690">
    <property type="entry name" value="IPExxxVDY_fam"/>
</dbReference>
<organism evidence="1 2">
    <name type="scientific">Flagellimonas spongiicola</name>
    <dbReference type="NCBI Taxonomy" id="2942208"/>
    <lineage>
        <taxon>Bacteria</taxon>
        <taxon>Pseudomonadati</taxon>
        <taxon>Bacteroidota</taxon>
        <taxon>Flavobacteriia</taxon>
        <taxon>Flavobacteriales</taxon>
        <taxon>Flavobacteriaceae</taxon>
        <taxon>Flagellimonas</taxon>
    </lineage>
</organism>
<name>A0ABT0PRX3_9FLAO</name>
<sequence length="154" mass="17701">MLTTHKISEDFYDDNFQLIAIHSGLEDFAMGYAINDVCGLHLQRRNSDLQVNQDLTFSVFDWDDELSDTYWTLISNKCAVEETVPSDGLFQNRTALRTDYLVKERKEVDYLLKVDGVDGPTLVQQIKSINTISKVVTAYPLETQTLKSRRNLIF</sequence>
<evidence type="ECO:0000313" key="2">
    <source>
        <dbReference type="Proteomes" id="UP001203607"/>
    </source>
</evidence>